<organism evidence="1 2">
    <name type="scientific">Collybiopsis confluens</name>
    <dbReference type="NCBI Taxonomy" id="2823264"/>
    <lineage>
        <taxon>Eukaryota</taxon>
        <taxon>Fungi</taxon>
        <taxon>Dikarya</taxon>
        <taxon>Basidiomycota</taxon>
        <taxon>Agaricomycotina</taxon>
        <taxon>Agaricomycetes</taxon>
        <taxon>Agaricomycetidae</taxon>
        <taxon>Agaricales</taxon>
        <taxon>Marasmiineae</taxon>
        <taxon>Omphalotaceae</taxon>
        <taxon>Collybiopsis</taxon>
    </lineage>
</organism>
<reference evidence="1 2" key="1">
    <citation type="journal article" date="2020" name="ISME J.">
        <title>Uncovering the hidden diversity of litter-decomposition mechanisms in mushroom-forming fungi.</title>
        <authorList>
            <person name="Floudas D."/>
            <person name="Bentzer J."/>
            <person name="Ahren D."/>
            <person name="Johansson T."/>
            <person name="Persson P."/>
            <person name="Tunlid A."/>
        </authorList>
    </citation>
    <scope>NUCLEOTIDE SEQUENCE [LARGE SCALE GENOMIC DNA]</scope>
    <source>
        <strain evidence="1 2">CBS 406.79</strain>
    </source>
</reference>
<protein>
    <submittedName>
        <fullName evidence="1">Uncharacterized protein</fullName>
    </submittedName>
</protein>
<name>A0A8H5H8I4_9AGAR</name>
<accession>A0A8H5H8I4</accession>
<dbReference type="Proteomes" id="UP000518752">
    <property type="component" value="Unassembled WGS sequence"/>
</dbReference>
<gene>
    <name evidence="1" type="ORF">D9757_010866</name>
</gene>
<proteinExistence type="predicted"/>
<sequence length="130" mass="13660">MVRSIPPTPVQLSLCLSHHVLLDANLSIGPSSNEMDFEGHAKRRKIGVITLNGALHNADTQGAEEVVKEERAIPKLVVPPLLSLIPLVPPPAVATPTTTAAAAPPIPYGKRTANIFRLPTAGTSSPPAKQ</sequence>
<evidence type="ECO:0000313" key="2">
    <source>
        <dbReference type="Proteomes" id="UP000518752"/>
    </source>
</evidence>
<dbReference type="EMBL" id="JAACJN010000077">
    <property type="protein sequence ID" value="KAF5378390.1"/>
    <property type="molecule type" value="Genomic_DNA"/>
</dbReference>
<dbReference type="AlphaFoldDB" id="A0A8H5H8I4"/>
<comment type="caution">
    <text evidence="1">The sequence shown here is derived from an EMBL/GenBank/DDBJ whole genome shotgun (WGS) entry which is preliminary data.</text>
</comment>
<keyword evidence="2" id="KW-1185">Reference proteome</keyword>
<evidence type="ECO:0000313" key="1">
    <source>
        <dbReference type="EMBL" id="KAF5378390.1"/>
    </source>
</evidence>